<dbReference type="Proteomes" id="UP001295794">
    <property type="component" value="Unassembled WGS sequence"/>
</dbReference>
<name>A0AAD2K762_9AGAR</name>
<dbReference type="EMBL" id="CAVNYO010000463">
    <property type="protein sequence ID" value="CAK5282881.1"/>
    <property type="molecule type" value="Genomic_DNA"/>
</dbReference>
<evidence type="ECO:0000313" key="2">
    <source>
        <dbReference type="Proteomes" id="UP001295794"/>
    </source>
</evidence>
<feature type="non-terminal residue" evidence="1">
    <location>
        <position position="69"/>
    </location>
</feature>
<keyword evidence="2" id="KW-1185">Reference proteome</keyword>
<dbReference type="AlphaFoldDB" id="A0AAD2K762"/>
<sequence>MPNGSRRSAPVNQRLMGPRASERVVILLCAASHTNHDRALCTCALYSYSMYRMVVRRECNEDVQSSGWP</sequence>
<protein>
    <submittedName>
        <fullName evidence="1">Uncharacterized protein</fullName>
    </submittedName>
</protein>
<gene>
    <name evidence="1" type="ORF">MYCIT1_LOCUS34996</name>
</gene>
<accession>A0AAD2K762</accession>
<reference evidence="1" key="1">
    <citation type="submission" date="2023-11" db="EMBL/GenBank/DDBJ databases">
        <authorList>
            <person name="De Vega J J."/>
            <person name="De Vega J J."/>
        </authorList>
    </citation>
    <scope>NUCLEOTIDE SEQUENCE</scope>
</reference>
<organism evidence="1 2">
    <name type="scientific">Mycena citricolor</name>
    <dbReference type="NCBI Taxonomy" id="2018698"/>
    <lineage>
        <taxon>Eukaryota</taxon>
        <taxon>Fungi</taxon>
        <taxon>Dikarya</taxon>
        <taxon>Basidiomycota</taxon>
        <taxon>Agaricomycotina</taxon>
        <taxon>Agaricomycetes</taxon>
        <taxon>Agaricomycetidae</taxon>
        <taxon>Agaricales</taxon>
        <taxon>Marasmiineae</taxon>
        <taxon>Mycenaceae</taxon>
        <taxon>Mycena</taxon>
    </lineage>
</organism>
<proteinExistence type="predicted"/>
<comment type="caution">
    <text evidence="1">The sequence shown here is derived from an EMBL/GenBank/DDBJ whole genome shotgun (WGS) entry which is preliminary data.</text>
</comment>
<evidence type="ECO:0000313" key="1">
    <source>
        <dbReference type="EMBL" id="CAK5282881.1"/>
    </source>
</evidence>